<keyword evidence="1" id="KW-0472">Membrane</keyword>
<dbReference type="EMBL" id="LGTZ01002633">
    <property type="protein sequence ID" value="OJD12153.1"/>
    <property type="molecule type" value="Genomic_DNA"/>
</dbReference>
<keyword evidence="1" id="KW-1133">Transmembrane helix</keyword>
<protein>
    <submittedName>
        <fullName evidence="2">Uncharacterized protein</fullName>
    </submittedName>
</protein>
<feature type="transmembrane region" description="Helical" evidence="1">
    <location>
        <begin position="146"/>
        <end position="164"/>
    </location>
</feature>
<keyword evidence="3" id="KW-1185">Reference proteome</keyword>
<comment type="caution">
    <text evidence="2">The sequence shown here is derived from an EMBL/GenBank/DDBJ whole genome shotgun (WGS) entry which is preliminary data.</text>
</comment>
<evidence type="ECO:0000256" key="1">
    <source>
        <dbReference type="SAM" id="Phobius"/>
    </source>
</evidence>
<dbReference type="AlphaFoldDB" id="A0A1J9P635"/>
<keyword evidence="1" id="KW-0812">Transmembrane</keyword>
<accession>A0A1J9P635</accession>
<gene>
    <name evidence="2" type="ORF">ACJ73_09403</name>
</gene>
<dbReference type="VEuPathDB" id="FungiDB:ACJ73_09403"/>
<sequence>MILAETKLLARKPHLGMVDENGTVRQLSCGYASELTARLPIYIGSSGNCGHNSLSHAASAADEMNIVNKHVPGPSFLPQLGENQRGKLPRVTNTFYSTASSIAPDGQVGYPINHSTRASGSSNAVENADENFGQMKRNRSCMPSPGLIATGSLGCIGLVYRALLFKCCFRRTKGVKFRTPRGSSNQEDPIREDEVATISGAVTIP</sequence>
<evidence type="ECO:0000313" key="3">
    <source>
        <dbReference type="Proteomes" id="UP000242791"/>
    </source>
</evidence>
<evidence type="ECO:0000313" key="2">
    <source>
        <dbReference type="EMBL" id="OJD12153.1"/>
    </source>
</evidence>
<dbReference type="STRING" id="1658174.A0A1J9P635"/>
<reference evidence="2 3" key="1">
    <citation type="submission" date="2015-08" db="EMBL/GenBank/DDBJ databases">
        <title>Emmonsia species relationships and genome sequence.</title>
        <authorList>
            <person name="Cuomo C.A."/>
            <person name="Schwartz I.S."/>
            <person name="Kenyon C."/>
            <person name="De Hoog G.S."/>
            <person name="Govender N.P."/>
            <person name="Botha A."/>
            <person name="Moreno L."/>
            <person name="De Vries M."/>
            <person name="Munoz J.F."/>
            <person name="Stielow J.B."/>
        </authorList>
    </citation>
    <scope>NUCLEOTIDE SEQUENCE [LARGE SCALE GENOMIC DNA]</scope>
    <source>
        <strain evidence="2 3">EI222</strain>
    </source>
</reference>
<dbReference type="Proteomes" id="UP000242791">
    <property type="component" value="Unassembled WGS sequence"/>
</dbReference>
<name>A0A1J9P635_9EURO</name>
<proteinExistence type="predicted"/>
<organism evidence="2 3">
    <name type="scientific">Blastomyces percursus</name>
    <dbReference type="NCBI Taxonomy" id="1658174"/>
    <lineage>
        <taxon>Eukaryota</taxon>
        <taxon>Fungi</taxon>
        <taxon>Dikarya</taxon>
        <taxon>Ascomycota</taxon>
        <taxon>Pezizomycotina</taxon>
        <taxon>Eurotiomycetes</taxon>
        <taxon>Eurotiomycetidae</taxon>
        <taxon>Onygenales</taxon>
        <taxon>Ajellomycetaceae</taxon>
        <taxon>Blastomyces</taxon>
    </lineage>
</organism>